<dbReference type="InterPro" id="IPR003675">
    <property type="entry name" value="Rce1/LyrA-like_dom"/>
</dbReference>
<keyword evidence="1" id="KW-0812">Transmembrane</keyword>
<sequence length="192" mass="21663">MLMQGLTGNEILDGILFILIVLVPVLYYLKWDYTAIFQKPKSKEVLLAIGLFAGYMIYSLAVGSVLDYYGWSATPTIAENSLNIASIVALLFSLMGEELIKFVPFMLFLRILYKYSNNRKLSVVVSMLIVMVFFALLHAMDFRSLFSVLVLQGLGSIFEFIGYIKTKNIMVSYITHLCTDVFIFALIMMGVA</sequence>
<keyword evidence="1" id="KW-0472">Membrane</keyword>
<protein>
    <recommendedName>
        <fullName evidence="2">CAAX prenyl protease 2/Lysostaphin resistance protein A-like domain-containing protein</fullName>
    </recommendedName>
</protein>
<reference evidence="3 4" key="1">
    <citation type="submission" date="2015-04" db="EMBL/GenBank/DDBJ databases">
        <title>The complete genome sequence of the rumen methanogen Methanobrevibacter millerae SM9.</title>
        <authorList>
            <person name="Leahy S.C."/>
            <person name="Kelly W.J."/>
            <person name="Pacheco D.M."/>
            <person name="Li D."/>
            <person name="Altermann E."/>
            <person name="Attwood G.T."/>
        </authorList>
    </citation>
    <scope>NUCLEOTIDE SEQUENCE [LARGE SCALE GENOMIC DNA]</scope>
    <source>
        <strain evidence="3 4">SM9</strain>
    </source>
</reference>
<dbReference type="GO" id="GO:0004175">
    <property type="term" value="F:endopeptidase activity"/>
    <property type="evidence" value="ECO:0007669"/>
    <property type="project" value="UniProtKB-ARBA"/>
</dbReference>
<dbReference type="PATRIC" id="fig|230361.4.peg.321"/>
<feature type="domain" description="CAAX prenyl protease 2/Lysostaphin resistance protein A-like" evidence="2">
    <location>
        <begin position="85"/>
        <end position="181"/>
    </location>
</feature>
<keyword evidence="1" id="KW-1133">Transmembrane helix</keyword>
<feature type="transmembrane region" description="Helical" evidence="1">
    <location>
        <begin position="45"/>
        <end position="66"/>
    </location>
</feature>
<proteinExistence type="predicted"/>
<feature type="transmembrane region" description="Helical" evidence="1">
    <location>
        <begin position="86"/>
        <end position="109"/>
    </location>
</feature>
<dbReference type="Proteomes" id="UP000067738">
    <property type="component" value="Chromosome"/>
</dbReference>
<dbReference type="KEGG" id="mmil:sm9_0307"/>
<organism evidence="3 4">
    <name type="scientific">Methanobrevibacter millerae</name>
    <dbReference type="NCBI Taxonomy" id="230361"/>
    <lineage>
        <taxon>Archaea</taxon>
        <taxon>Methanobacteriati</taxon>
        <taxon>Methanobacteriota</taxon>
        <taxon>Methanomada group</taxon>
        <taxon>Methanobacteria</taxon>
        <taxon>Methanobacteriales</taxon>
        <taxon>Methanobacteriaceae</taxon>
        <taxon>Methanobrevibacter</taxon>
    </lineage>
</organism>
<feature type="transmembrane region" description="Helical" evidence="1">
    <location>
        <begin position="145"/>
        <end position="164"/>
    </location>
</feature>
<feature type="transmembrane region" description="Helical" evidence="1">
    <location>
        <begin position="121"/>
        <end position="139"/>
    </location>
</feature>
<evidence type="ECO:0000259" key="2">
    <source>
        <dbReference type="Pfam" id="PF02517"/>
    </source>
</evidence>
<accession>A0A0U3EHU2</accession>
<evidence type="ECO:0000256" key="1">
    <source>
        <dbReference type="SAM" id="Phobius"/>
    </source>
</evidence>
<dbReference type="AlphaFoldDB" id="A0A0U3EHU2"/>
<dbReference type="EMBL" id="CP011266">
    <property type="protein sequence ID" value="ALT68109.1"/>
    <property type="molecule type" value="Genomic_DNA"/>
</dbReference>
<feature type="transmembrane region" description="Helical" evidence="1">
    <location>
        <begin position="171"/>
        <end position="191"/>
    </location>
</feature>
<dbReference type="Pfam" id="PF02517">
    <property type="entry name" value="Rce1-like"/>
    <property type="match status" value="1"/>
</dbReference>
<dbReference type="GO" id="GO:0080120">
    <property type="term" value="P:CAAX-box protein maturation"/>
    <property type="evidence" value="ECO:0007669"/>
    <property type="project" value="UniProtKB-ARBA"/>
</dbReference>
<gene>
    <name evidence="3" type="ORF">sm9_0307</name>
</gene>
<keyword evidence="4" id="KW-1185">Reference proteome</keyword>
<name>A0A0U3EHU2_9EURY</name>
<feature type="transmembrane region" description="Helical" evidence="1">
    <location>
        <begin position="12"/>
        <end position="29"/>
    </location>
</feature>
<evidence type="ECO:0000313" key="4">
    <source>
        <dbReference type="Proteomes" id="UP000067738"/>
    </source>
</evidence>
<evidence type="ECO:0000313" key="3">
    <source>
        <dbReference type="EMBL" id="ALT68109.1"/>
    </source>
</evidence>